<dbReference type="OrthoDB" id="5772781at2759"/>
<sequence length="122" mass="13656">ILLSPELLKAYPALAAYILVFLENKPYNKGKGDFARKMDTFVNPLRNSMRNVSNAVKSLPDSLAESVNKMSDNMGKMSERLGQDIKQSFFKAPILVPKTDSDPEHYRVSAQLDDNPDLPNNV</sequence>
<dbReference type="GO" id="GO:0005769">
    <property type="term" value="C:early endosome"/>
    <property type="evidence" value="ECO:0007669"/>
    <property type="project" value="TreeGrafter"/>
</dbReference>
<proteinExistence type="predicted"/>
<dbReference type="GO" id="GO:0035091">
    <property type="term" value="F:phosphatidylinositol binding"/>
    <property type="evidence" value="ECO:0007669"/>
    <property type="project" value="TreeGrafter"/>
</dbReference>
<dbReference type="AlphaFoldDB" id="A0A2G9RP02"/>
<name>A0A2G9RP02_AQUCT</name>
<evidence type="ECO:0000256" key="1">
    <source>
        <dbReference type="SAM" id="MobiDB-lite"/>
    </source>
</evidence>
<dbReference type="Proteomes" id="UP000228934">
    <property type="component" value="Unassembled WGS sequence"/>
</dbReference>
<gene>
    <name evidence="2" type="ORF">AB205_0116010</name>
</gene>
<feature type="non-terminal residue" evidence="2">
    <location>
        <position position="1"/>
    </location>
</feature>
<keyword evidence="3" id="KW-1185">Reference proteome</keyword>
<organism evidence="2 3">
    <name type="scientific">Aquarana catesbeiana</name>
    <name type="common">American bullfrog</name>
    <name type="synonym">Rana catesbeiana</name>
    <dbReference type="NCBI Taxonomy" id="8400"/>
    <lineage>
        <taxon>Eukaryota</taxon>
        <taxon>Metazoa</taxon>
        <taxon>Chordata</taxon>
        <taxon>Craniata</taxon>
        <taxon>Vertebrata</taxon>
        <taxon>Euteleostomi</taxon>
        <taxon>Amphibia</taxon>
        <taxon>Batrachia</taxon>
        <taxon>Anura</taxon>
        <taxon>Neobatrachia</taxon>
        <taxon>Ranoidea</taxon>
        <taxon>Ranidae</taxon>
        <taxon>Aquarana</taxon>
    </lineage>
</organism>
<dbReference type="PANTHER" id="PTHR22775:SF3">
    <property type="entry name" value="SORTING NEXIN-13"/>
    <property type="match status" value="1"/>
</dbReference>
<evidence type="ECO:0000313" key="3">
    <source>
        <dbReference type="Proteomes" id="UP000228934"/>
    </source>
</evidence>
<protein>
    <submittedName>
        <fullName evidence="2">Uncharacterized protein</fullName>
    </submittedName>
</protein>
<feature type="region of interest" description="Disordered" evidence="1">
    <location>
        <begin position="97"/>
        <end position="122"/>
    </location>
</feature>
<evidence type="ECO:0000313" key="2">
    <source>
        <dbReference type="EMBL" id="PIO29639.1"/>
    </source>
</evidence>
<accession>A0A2G9RP02</accession>
<reference evidence="3" key="1">
    <citation type="journal article" date="2017" name="Nat. Commun.">
        <title>The North American bullfrog draft genome provides insight into hormonal regulation of long noncoding RNA.</title>
        <authorList>
            <person name="Hammond S.A."/>
            <person name="Warren R.L."/>
            <person name="Vandervalk B.P."/>
            <person name="Kucuk E."/>
            <person name="Khan H."/>
            <person name="Gibb E.A."/>
            <person name="Pandoh P."/>
            <person name="Kirk H."/>
            <person name="Zhao Y."/>
            <person name="Jones M."/>
            <person name="Mungall A.J."/>
            <person name="Coope R."/>
            <person name="Pleasance S."/>
            <person name="Moore R.A."/>
            <person name="Holt R.A."/>
            <person name="Round J.M."/>
            <person name="Ohora S."/>
            <person name="Walle B.V."/>
            <person name="Veldhoen N."/>
            <person name="Helbing C.C."/>
            <person name="Birol I."/>
        </authorList>
    </citation>
    <scope>NUCLEOTIDE SEQUENCE [LARGE SCALE GENOMIC DNA]</scope>
</reference>
<dbReference type="EMBL" id="KV937024">
    <property type="protein sequence ID" value="PIO29639.1"/>
    <property type="molecule type" value="Genomic_DNA"/>
</dbReference>
<dbReference type="PANTHER" id="PTHR22775">
    <property type="entry name" value="SORTING NEXIN"/>
    <property type="match status" value="1"/>
</dbReference>